<feature type="compositionally biased region" description="Low complexity" evidence="3">
    <location>
        <begin position="561"/>
        <end position="573"/>
    </location>
</feature>
<feature type="region of interest" description="Disordered" evidence="3">
    <location>
        <begin position="186"/>
        <end position="285"/>
    </location>
</feature>
<protein>
    <recommendedName>
        <fullName evidence="4">Mediator complex subunit 15 KIX domain-containing protein</fullName>
    </recommendedName>
</protein>
<proteinExistence type="predicted"/>
<reference evidence="6" key="1">
    <citation type="submission" date="2021-01" db="EMBL/GenBank/DDBJ databases">
        <authorList>
            <person name="Corre E."/>
            <person name="Pelletier E."/>
            <person name="Niang G."/>
            <person name="Scheremetjew M."/>
            <person name="Finn R."/>
            <person name="Kale V."/>
            <person name="Holt S."/>
            <person name="Cochrane G."/>
            <person name="Meng A."/>
            <person name="Brown T."/>
            <person name="Cohen L."/>
        </authorList>
    </citation>
    <scope>NUCLEOTIDE SEQUENCE</scope>
    <source>
        <strain evidence="6">CCMP1897</strain>
    </source>
</reference>
<feature type="region of interest" description="Disordered" evidence="3">
    <location>
        <begin position="546"/>
        <end position="643"/>
    </location>
</feature>
<evidence type="ECO:0000259" key="4">
    <source>
        <dbReference type="Pfam" id="PF16987"/>
    </source>
</evidence>
<feature type="compositionally biased region" description="Polar residues" evidence="3">
    <location>
        <begin position="133"/>
        <end position="163"/>
    </location>
</feature>
<dbReference type="Pfam" id="PF16987">
    <property type="entry name" value="KIX_2"/>
    <property type="match status" value="1"/>
</dbReference>
<dbReference type="SUPFAM" id="SSF47040">
    <property type="entry name" value="Kix domain of CBP (creb binding protein)"/>
    <property type="match status" value="1"/>
</dbReference>
<feature type="region of interest" description="Disordered" evidence="3">
    <location>
        <begin position="133"/>
        <end position="164"/>
    </location>
</feature>
<evidence type="ECO:0000313" key="6">
    <source>
        <dbReference type="EMBL" id="CAE0612020.1"/>
    </source>
</evidence>
<dbReference type="Gene3D" id="1.10.246.20">
    <property type="entry name" value="Coactivator CBP, KIX domain"/>
    <property type="match status" value="1"/>
</dbReference>
<feature type="region of interest" description="Disordered" evidence="3">
    <location>
        <begin position="369"/>
        <end position="398"/>
    </location>
</feature>
<feature type="compositionally biased region" description="Polar residues" evidence="3">
    <location>
        <begin position="186"/>
        <end position="205"/>
    </location>
</feature>
<organism evidence="6">
    <name type="scientific">Picocystis salinarum</name>
    <dbReference type="NCBI Taxonomy" id="88271"/>
    <lineage>
        <taxon>Eukaryota</taxon>
        <taxon>Viridiplantae</taxon>
        <taxon>Chlorophyta</taxon>
        <taxon>Picocystophyceae</taxon>
        <taxon>Picocystales</taxon>
        <taxon>Picocystaceae</taxon>
        <taxon>Picocystis</taxon>
    </lineage>
</organism>
<sequence length="884" mass="96002">MAEGMNPNERTNVVAKILQVLHQTSGSGEDPRRLEALAAEFERRTFESARSRQEYLQKIAIKLAKLKQKAEQEQRSATQTANVADPYVDGTRNSLQHMRSYSNSPANADQMAQQNYPVLSQADALYRQPPLQASTAGQNNQGIQQGYTAQHSRQTHQPNQSYKANAEQEMDDFAYMAKMFLDTDTGSGATGQGQKDQYSNFSGQMNAPYPAEPWVNSGGGGDQYTIVPEISGPSCLPSGGGGMQMGQRSSYPPIVGQATGQQGGDLQHPGQYQRQNSGSGAQPGMLFHQPGVQELRGEAMGSVVGASSDGKGHSTYEGSSNSSASYMKSIMALKHNIQLVWQKLQSVKNDNDKYRLQQILQNLVHQKSQLEGKQSVARQPATGQGSGMPLSGNTGGSNQPVVAQFTGVPTTENNNWVNNANELQRRYWALVYHLRDRYLVDLQDLRHKMSEKCSAHKLDPKTYERARKFIDCADAIIPLLSSSSEDPRFAGKGRTQQEFDQVNAIMKWLNSYQPLHAWQSQRAQFRQHWQSQAQMPAQPQTQLPTTALRTPATGPQPVAGKANAPKASQSSKPAAKRSRKADSASQQAGTMDEKSTEKPKKKPATTSGKAKASQAAKKNAPAVSKSKASNAQIVKPPPAPTFVPAETKTPAEAVPAVDECNDLSAQVGNAEKVARHYQAKMMGMAETASKEISSNIRSAFGENARMQLGPSSTGEAINPSHFIAANGLSNVSMHLYPPSTDCLRVSEQFLDSMESTKLNVSEVDGVHNDAAVDGVEATGDSAQTSANQENLMKKFDVADVARTEEGVDDGLGRKVYEGEHMTIIRSGDGSLVPLFESEKEPFKGYTAAKKMFGSEIAGQRGLNVQDMVSTWEKAVSAQKQIRAE</sequence>
<feature type="domain" description="Mediator complex subunit 15 KIX" evidence="4">
    <location>
        <begin position="4"/>
        <end position="76"/>
    </location>
</feature>
<dbReference type="InterPro" id="IPR036546">
    <property type="entry name" value="MED15_KIX"/>
</dbReference>
<evidence type="ECO:0000256" key="3">
    <source>
        <dbReference type="SAM" id="MobiDB-lite"/>
    </source>
</evidence>
<evidence type="ECO:0000256" key="1">
    <source>
        <dbReference type="ARBA" id="ARBA00004123"/>
    </source>
</evidence>
<dbReference type="AlphaFoldDB" id="A0A6U9RG44"/>
<feature type="compositionally biased region" description="Polar residues" evidence="3">
    <location>
        <begin position="270"/>
        <end position="280"/>
    </location>
</feature>
<evidence type="ECO:0000256" key="2">
    <source>
        <dbReference type="ARBA" id="ARBA00023242"/>
    </source>
</evidence>
<gene>
    <name evidence="5" type="ORF">PSAL00342_LOCUS5854</name>
    <name evidence="6" type="ORF">PSAL00342_LOCUS5855</name>
</gene>
<dbReference type="InterPro" id="IPR036529">
    <property type="entry name" value="KIX_dom_sf"/>
</dbReference>
<dbReference type="GO" id="GO:0006355">
    <property type="term" value="P:regulation of DNA-templated transcription"/>
    <property type="evidence" value="ECO:0007669"/>
    <property type="project" value="InterPro"/>
</dbReference>
<feature type="compositionally biased region" description="Low complexity" evidence="3">
    <location>
        <begin position="609"/>
        <end position="622"/>
    </location>
</feature>
<accession>A0A6U9RG44</accession>
<dbReference type="EMBL" id="HBIS01006466">
    <property type="protein sequence ID" value="CAE0612019.1"/>
    <property type="molecule type" value="Transcribed_RNA"/>
</dbReference>
<dbReference type="GO" id="GO:0003712">
    <property type="term" value="F:transcription coregulator activity"/>
    <property type="evidence" value="ECO:0007669"/>
    <property type="project" value="InterPro"/>
</dbReference>
<evidence type="ECO:0000313" key="5">
    <source>
        <dbReference type="EMBL" id="CAE0612019.1"/>
    </source>
</evidence>
<comment type="subcellular location">
    <subcellularLocation>
        <location evidence="1">Nucleus</location>
    </subcellularLocation>
</comment>
<dbReference type="EMBL" id="HBIS01006467">
    <property type="protein sequence ID" value="CAE0612020.1"/>
    <property type="molecule type" value="Transcribed_RNA"/>
</dbReference>
<dbReference type="GO" id="GO:0005634">
    <property type="term" value="C:nucleus"/>
    <property type="evidence" value="ECO:0007669"/>
    <property type="project" value="UniProtKB-SubCell"/>
</dbReference>
<name>A0A6U9RG44_9CHLO</name>
<keyword evidence="2" id="KW-0539">Nucleus</keyword>